<dbReference type="AlphaFoldDB" id="A0A396RQW2"/>
<evidence type="ECO:0000313" key="3">
    <source>
        <dbReference type="Proteomes" id="UP000266693"/>
    </source>
</evidence>
<keyword evidence="3" id="KW-1185">Reference proteome</keyword>
<dbReference type="InterPro" id="IPR006342">
    <property type="entry name" value="FkbM_mtfrase"/>
</dbReference>
<proteinExistence type="predicted"/>
<feature type="domain" description="Methyltransferase FkbM" evidence="1">
    <location>
        <begin position="139"/>
        <end position="276"/>
    </location>
</feature>
<name>A0A396RQW2_9SPHN</name>
<dbReference type="Proteomes" id="UP000266693">
    <property type="component" value="Unassembled WGS sequence"/>
</dbReference>
<dbReference type="GO" id="GO:0008168">
    <property type="term" value="F:methyltransferase activity"/>
    <property type="evidence" value="ECO:0007669"/>
    <property type="project" value="UniProtKB-KW"/>
</dbReference>
<dbReference type="SUPFAM" id="SSF53335">
    <property type="entry name" value="S-adenosyl-L-methionine-dependent methyltransferases"/>
    <property type="match status" value="1"/>
</dbReference>
<dbReference type="EMBL" id="QWLV01000008">
    <property type="protein sequence ID" value="RHW16673.1"/>
    <property type="molecule type" value="Genomic_DNA"/>
</dbReference>
<keyword evidence="2" id="KW-0808">Transferase</keyword>
<dbReference type="NCBIfam" id="TIGR01444">
    <property type="entry name" value="fkbM_fam"/>
    <property type="match status" value="1"/>
</dbReference>
<reference evidence="2 3" key="1">
    <citation type="submission" date="2018-08" db="EMBL/GenBank/DDBJ databases">
        <title>The multiple taxonomic identification of Sphingomonas gilva.</title>
        <authorList>
            <person name="Zhu D."/>
            <person name="Zheng S."/>
        </authorList>
    </citation>
    <scope>NUCLEOTIDE SEQUENCE [LARGE SCALE GENOMIC DNA]</scope>
    <source>
        <strain evidence="2 3">ZDH117</strain>
    </source>
</reference>
<dbReference type="GO" id="GO:0032259">
    <property type="term" value="P:methylation"/>
    <property type="evidence" value="ECO:0007669"/>
    <property type="project" value="UniProtKB-KW"/>
</dbReference>
<dbReference type="Pfam" id="PF05050">
    <property type="entry name" value="Methyltransf_21"/>
    <property type="match status" value="1"/>
</dbReference>
<dbReference type="InterPro" id="IPR029063">
    <property type="entry name" value="SAM-dependent_MTases_sf"/>
</dbReference>
<evidence type="ECO:0000259" key="1">
    <source>
        <dbReference type="Pfam" id="PF05050"/>
    </source>
</evidence>
<dbReference type="InterPro" id="IPR052514">
    <property type="entry name" value="SAM-dependent_MTase"/>
</dbReference>
<dbReference type="PANTHER" id="PTHR34203">
    <property type="entry name" value="METHYLTRANSFERASE, FKBM FAMILY PROTEIN"/>
    <property type="match status" value="1"/>
</dbReference>
<organism evidence="2 3">
    <name type="scientific">Sphingomonas gilva</name>
    <dbReference type="NCBI Taxonomy" id="2305907"/>
    <lineage>
        <taxon>Bacteria</taxon>
        <taxon>Pseudomonadati</taxon>
        <taxon>Pseudomonadota</taxon>
        <taxon>Alphaproteobacteria</taxon>
        <taxon>Sphingomonadales</taxon>
        <taxon>Sphingomonadaceae</taxon>
        <taxon>Sphingomonas</taxon>
    </lineage>
</organism>
<dbReference type="PANTHER" id="PTHR34203:SF15">
    <property type="entry name" value="SLL1173 PROTEIN"/>
    <property type="match status" value="1"/>
</dbReference>
<accession>A0A396RQW2</accession>
<dbReference type="CDD" id="cd02440">
    <property type="entry name" value="AdoMet_MTases"/>
    <property type="match status" value="1"/>
</dbReference>
<protein>
    <submittedName>
        <fullName evidence="2">FkbM family methyltransferase</fullName>
    </submittedName>
</protein>
<gene>
    <name evidence="2" type="ORF">D1610_14880</name>
</gene>
<dbReference type="Gene3D" id="3.40.50.150">
    <property type="entry name" value="Vaccinia Virus protein VP39"/>
    <property type="match status" value="1"/>
</dbReference>
<evidence type="ECO:0000313" key="2">
    <source>
        <dbReference type="EMBL" id="RHW16673.1"/>
    </source>
</evidence>
<keyword evidence="2" id="KW-0489">Methyltransferase</keyword>
<comment type="caution">
    <text evidence="2">The sequence shown here is derived from an EMBL/GenBank/DDBJ whole genome shotgun (WGS) entry which is preliminary data.</text>
</comment>
<sequence length="309" mass="33561">MEREGGFMDLSLRGLVPKPVRRLIGRLPAPAKTVIHAPRLYVRRLWQWAFVAIETKPVGKGSAGRWLASIAASPLTSAGGLNGWKRPMLSWNATLRAKGIGVFFVRADSDDLYHILPSRERHVLEIIRRSLSKGDVFVDAGANNGVFTVLAAHLVGESGRVVAIEMIPSTASCLRRNVALNDLDNVEVVERALADTAGRIVSAIVPTRLFGSASIAHRDGAGERIDVTTTTLDEATAGIETINLLKIDLEGAERLAMAGAAATIDKCRGIIFEAKEDDISDILIQRGFTIDVLDRNNRIAVRDRRDLSA</sequence>